<comment type="caution">
    <text evidence="3">The sequence shown here is derived from an EMBL/GenBank/DDBJ whole genome shotgun (WGS) entry which is preliminary data.</text>
</comment>
<evidence type="ECO:0000256" key="2">
    <source>
        <dbReference type="SAM" id="Phobius"/>
    </source>
</evidence>
<keyword evidence="4" id="KW-1185">Reference proteome</keyword>
<dbReference type="PANTHER" id="PTHR38588:SF1">
    <property type="entry name" value="BLL0334 PROTEIN"/>
    <property type="match status" value="1"/>
</dbReference>
<dbReference type="AlphaFoldDB" id="A0A2N3Y5W2"/>
<dbReference type="InterPro" id="IPR010419">
    <property type="entry name" value="CO_DH_gsu"/>
</dbReference>
<evidence type="ECO:0000256" key="1">
    <source>
        <dbReference type="SAM" id="MobiDB-lite"/>
    </source>
</evidence>
<dbReference type="Gene3D" id="3.30.530.20">
    <property type="match status" value="1"/>
</dbReference>
<dbReference type="EMBL" id="PJNB01000001">
    <property type="protein sequence ID" value="PKW18314.1"/>
    <property type="molecule type" value="Genomic_DNA"/>
</dbReference>
<evidence type="ECO:0000313" key="4">
    <source>
        <dbReference type="Proteomes" id="UP000233786"/>
    </source>
</evidence>
<gene>
    <name evidence="3" type="ORF">A8926_6386</name>
</gene>
<name>A0A2N3Y5W2_SACSN</name>
<dbReference type="RefSeq" id="WP_101376849.1">
    <property type="nucleotide sequence ID" value="NZ_CP061007.1"/>
</dbReference>
<feature type="region of interest" description="Disordered" evidence="1">
    <location>
        <begin position="153"/>
        <end position="178"/>
    </location>
</feature>
<dbReference type="Pfam" id="PF06240">
    <property type="entry name" value="COXG"/>
    <property type="match status" value="1"/>
</dbReference>
<accession>A0A2N3Y5W2</accession>
<organism evidence="3 4">
    <name type="scientific">Saccharopolyspora spinosa</name>
    <dbReference type="NCBI Taxonomy" id="60894"/>
    <lineage>
        <taxon>Bacteria</taxon>
        <taxon>Bacillati</taxon>
        <taxon>Actinomycetota</taxon>
        <taxon>Actinomycetes</taxon>
        <taxon>Pseudonocardiales</taxon>
        <taxon>Pseudonocardiaceae</taxon>
        <taxon>Saccharopolyspora</taxon>
    </lineage>
</organism>
<dbReference type="Proteomes" id="UP000233786">
    <property type="component" value="Unassembled WGS sequence"/>
</dbReference>
<dbReference type="OrthoDB" id="9808623at2"/>
<dbReference type="SUPFAM" id="SSF55961">
    <property type="entry name" value="Bet v1-like"/>
    <property type="match status" value="1"/>
</dbReference>
<keyword evidence="2" id="KW-0472">Membrane</keyword>
<evidence type="ECO:0000313" key="3">
    <source>
        <dbReference type="EMBL" id="PKW18314.1"/>
    </source>
</evidence>
<dbReference type="InterPro" id="IPR023393">
    <property type="entry name" value="START-like_dom_sf"/>
</dbReference>
<dbReference type="CDD" id="cd07823">
    <property type="entry name" value="SRPBCC_5"/>
    <property type="match status" value="1"/>
</dbReference>
<dbReference type="PANTHER" id="PTHR38588">
    <property type="entry name" value="BLL0334 PROTEIN"/>
    <property type="match status" value="1"/>
</dbReference>
<keyword evidence="2" id="KW-1133">Transmembrane helix</keyword>
<reference evidence="3" key="1">
    <citation type="submission" date="2017-12" db="EMBL/GenBank/DDBJ databases">
        <title>Sequencing the genomes of 1000 Actinobacteria strains.</title>
        <authorList>
            <person name="Klenk H.-P."/>
        </authorList>
    </citation>
    <scope>NUCLEOTIDE SEQUENCE [LARGE SCALE GENOMIC DNA]</scope>
    <source>
        <strain evidence="3">DSM 44228</strain>
    </source>
</reference>
<feature type="transmembrane region" description="Helical" evidence="2">
    <location>
        <begin position="197"/>
        <end position="215"/>
    </location>
</feature>
<protein>
    <recommendedName>
        <fullName evidence="5">Carbon monoxide dehydrogenase subunit G</fullName>
    </recommendedName>
</protein>
<keyword evidence="2" id="KW-0812">Transmembrane</keyword>
<dbReference type="STRING" id="994479.GCA_000194155_07040"/>
<proteinExistence type="predicted"/>
<evidence type="ECO:0008006" key="5">
    <source>
        <dbReference type="Google" id="ProtNLM"/>
    </source>
</evidence>
<sequence length="232" mass="24385">MILENHLDVPADPDAVFALINDVERVAGCLPGATLDGQEGDAYHGRVKFKVGPISAAYSGTVRFSEVAAADRRLRLLARGADSHGNGDAEADVTLTVTEAPGGATLNLHTDLSVRGKLAQFGKSAINTVSNRLLDQFARNLAVQLRQQTGAAVPEPASGIRATDGAGPVPAARPTATDSGEALDGLAMLLPPETKRYAVVAAAAALGFFQGWLLGRIRTQDKLIKELQRARR</sequence>